<gene>
    <name evidence="1" type="ORF">C2134_02940</name>
</gene>
<keyword evidence="2" id="KW-1185">Reference proteome</keyword>
<dbReference type="RefSeq" id="WP_103317440.1">
    <property type="nucleotide sequence ID" value="NZ_PPTF01000013.1"/>
</dbReference>
<organism evidence="1 2">
    <name type="scientific">Chromobacterium sinusclupearum</name>
    <dbReference type="NCBI Taxonomy" id="2077146"/>
    <lineage>
        <taxon>Bacteria</taxon>
        <taxon>Pseudomonadati</taxon>
        <taxon>Pseudomonadota</taxon>
        <taxon>Betaproteobacteria</taxon>
        <taxon>Neisseriales</taxon>
        <taxon>Chromobacteriaceae</taxon>
        <taxon>Chromobacterium</taxon>
    </lineage>
</organism>
<reference evidence="1 2" key="1">
    <citation type="submission" date="2018-01" db="EMBL/GenBank/DDBJ databases">
        <title>Genomic Sequence of Chromobacterium MWU13-2610 from wild cranberry bogs within the Cape Cod National Seashore.</title>
        <authorList>
            <person name="O'Hara-Hanley K."/>
            <person name="Soby S."/>
            <person name="Harrison A."/>
        </authorList>
    </citation>
    <scope>NUCLEOTIDE SEQUENCE [LARGE SCALE GENOMIC DNA]</scope>
    <source>
        <strain evidence="1 2">MWU13-2610</strain>
    </source>
</reference>
<sequence>MPIPQFPGYALMLAEGYAEEANYGVQRTEMDGGLPKQRRRFSVPLVSRSLTVKLRSDADRLRFDAWLRDDLAGGVEWFSFPDPVSGQVKRGRLTGQPACRWQRDGPQKWKAQLQIETVG</sequence>
<evidence type="ECO:0000313" key="2">
    <source>
        <dbReference type="Proteomes" id="UP000236416"/>
    </source>
</evidence>
<dbReference type="Proteomes" id="UP000236416">
    <property type="component" value="Unassembled WGS sequence"/>
</dbReference>
<accession>A0A2K4MSU9</accession>
<name>A0A2K4MSU9_9NEIS</name>
<evidence type="ECO:0008006" key="3">
    <source>
        <dbReference type="Google" id="ProtNLM"/>
    </source>
</evidence>
<proteinExistence type="predicted"/>
<evidence type="ECO:0000313" key="1">
    <source>
        <dbReference type="EMBL" id="POB00165.1"/>
    </source>
</evidence>
<dbReference type="EMBL" id="PPTF01000013">
    <property type="protein sequence ID" value="POB00165.1"/>
    <property type="molecule type" value="Genomic_DNA"/>
</dbReference>
<comment type="caution">
    <text evidence="1">The sequence shown here is derived from an EMBL/GenBank/DDBJ whole genome shotgun (WGS) entry which is preliminary data.</text>
</comment>
<protein>
    <recommendedName>
        <fullName evidence="3">Phage tail protein</fullName>
    </recommendedName>
</protein>
<dbReference type="AlphaFoldDB" id="A0A2K4MSU9"/>